<comment type="subcellular location">
    <subcellularLocation>
        <location evidence="1">Cell membrane</location>
        <topology evidence="1">Multi-pass membrane protein</topology>
    </subcellularLocation>
</comment>
<comment type="caution">
    <text evidence="7">The sequence shown here is derived from an EMBL/GenBank/DDBJ whole genome shotgun (WGS) entry which is preliminary data.</text>
</comment>
<dbReference type="GO" id="GO:0050909">
    <property type="term" value="P:sensory perception of taste"/>
    <property type="evidence" value="ECO:0007669"/>
    <property type="project" value="InterPro"/>
</dbReference>
<dbReference type="EMBL" id="BGZK01000282">
    <property type="protein sequence ID" value="GBP34014.1"/>
    <property type="molecule type" value="Genomic_DNA"/>
</dbReference>
<protein>
    <submittedName>
        <fullName evidence="7">Uncharacterized protein</fullName>
    </submittedName>
</protein>
<proteinExistence type="predicted"/>
<dbReference type="Pfam" id="PF08395">
    <property type="entry name" value="7tm_7"/>
    <property type="match status" value="1"/>
</dbReference>
<dbReference type="InterPro" id="IPR013604">
    <property type="entry name" value="7TM_chemorcpt"/>
</dbReference>
<sequence length="134" mass="15055">MNLCCEFTKSLIIVFTAFHIYFQNTPIRDAGSLLISNVIGNVMMLSCCAYTELATKKCKSIAMSLTKKLTTKLSKPERSEIKQFLLEIETCPIRFSICEMITLDSTLPLKYIGLLISYSIIVIGFLDLLEGKNV</sequence>
<dbReference type="AlphaFoldDB" id="A0A4C1V7M4"/>
<accession>A0A4C1V7M4</accession>
<evidence type="ECO:0000256" key="4">
    <source>
        <dbReference type="ARBA" id="ARBA00022989"/>
    </source>
</evidence>
<keyword evidence="2" id="KW-1003">Cell membrane</keyword>
<dbReference type="GO" id="GO:0005886">
    <property type="term" value="C:plasma membrane"/>
    <property type="evidence" value="ECO:0007669"/>
    <property type="project" value="UniProtKB-SubCell"/>
</dbReference>
<gene>
    <name evidence="7" type="ORF">EVAR_24928_1</name>
</gene>
<keyword evidence="3 6" id="KW-0812">Transmembrane</keyword>
<evidence type="ECO:0000313" key="8">
    <source>
        <dbReference type="Proteomes" id="UP000299102"/>
    </source>
</evidence>
<evidence type="ECO:0000313" key="7">
    <source>
        <dbReference type="EMBL" id="GBP34014.1"/>
    </source>
</evidence>
<evidence type="ECO:0000256" key="5">
    <source>
        <dbReference type="ARBA" id="ARBA00023136"/>
    </source>
</evidence>
<keyword evidence="4 6" id="KW-1133">Transmembrane helix</keyword>
<evidence type="ECO:0000256" key="6">
    <source>
        <dbReference type="SAM" id="Phobius"/>
    </source>
</evidence>
<name>A0A4C1V7M4_EUMVA</name>
<organism evidence="7 8">
    <name type="scientific">Eumeta variegata</name>
    <name type="common">Bagworm moth</name>
    <name type="synonym">Eumeta japonica</name>
    <dbReference type="NCBI Taxonomy" id="151549"/>
    <lineage>
        <taxon>Eukaryota</taxon>
        <taxon>Metazoa</taxon>
        <taxon>Ecdysozoa</taxon>
        <taxon>Arthropoda</taxon>
        <taxon>Hexapoda</taxon>
        <taxon>Insecta</taxon>
        <taxon>Pterygota</taxon>
        <taxon>Neoptera</taxon>
        <taxon>Endopterygota</taxon>
        <taxon>Lepidoptera</taxon>
        <taxon>Glossata</taxon>
        <taxon>Ditrysia</taxon>
        <taxon>Tineoidea</taxon>
        <taxon>Psychidae</taxon>
        <taxon>Oiketicinae</taxon>
        <taxon>Eumeta</taxon>
    </lineage>
</organism>
<feature type="transmembrane region" description="Helical" evidence="6">
    <location>
        <begin position="111"/>
        <end position="129"/>
    </location>
</feature>
<evidence type="ECO:0000256" key="2">
    <source>
        <dbReference type="ARBA" id="ARBA00022475"/>
    </source>
</evidence>
<keyword evidence="8" id="KW-1185">Reference proteome</keyword>
<dbReference type="Proteomes" id="UP000299102">
    <property type="component" value="Unassembled WGS sequence"/>
</dbReference>
<evidence type="ECO:0000256" key="3">
    <source>
        <dbReference type="ARBA" id="ARBA00022692"/>
    </source>
</evidence>
<reference evidence="7 8" key="1">
    <citation type="journal article" date="2019" name="Commun. Biol.">
        <title>The bagworm genome reveals a unique fibroin gene that provides high tensile strength.</title>
        <authorList>
            <person name="Kono N."/>
            <person name="Nakamura H."/>
            <person name="Ohtoshi R."/>
            <person name="Tomita M."/>
            <person name="Numata K."/>
            <person name="Arakawa K."/>
        </authorList>
    </citation>
    <scope>NUCLEOTIDE SEQUENCE [LARGE SCALE GENOMIC DNA]</scope>
</reference>
<evidence type="ECO:0000256" key="1">
    <source>
        <dbReference type="ARBA" id="ARBA00004651"/>
    </source>
</evidence>
<keyword evidence="5 6" id="KW-0472">Membrane</keyword>